<dbReference type="EMBL" id="RCCI01000006">
    <property type="protein sequence ID" value="RLJ63455.1"/>
    <property type="molecule type" value="Genomic_DNA"/>
</dbReference>
<reference evidence="9 10" key="1">
    <citation type="submission" date="2018-10" db="EMBL/GenBank/DDBJ databases">
        <title>Genomic Encyclopedia of Type Strains, Phase IV (KMG-IV): sequencing the most valuable type-strain genomes for metagenomic binning, comparative biology and taxonomic classification.</title>
        <authorList>
            <person name="Goeker M."/>
        </authorList>
    </citation>
    <scope>NUCLEOTIDE SEQUENCE [LARGE SCALE GENOMIC DNA]</scope>
    <source>
        <strain evidence="9 10">DSM 26916</strain>
    </source>
</reference>
<organism evidence="9 10">
    <name type="scientific">Sulfurisoma sediminicola</name>
    <dbReference type="NCBI Taxonomy" id="1381557"/>
    <lineage>
        <taxon>Bacteria</taxon>
        <taxon>Pseudomonadati</taxon>
        <taxon>Pseudomonadota</taxon>
        <taxon>Betaproteobacteria</taxon>
        <taxon>Nitrosomonadales</taxon>
        <taxon>Sterolibacteriaceae</taxon>
        <taxon>Sulfurisoma</taxon>
    </lineage>
</organism>
<accession>A0A497XA95</accession>
<dbReference type="GO" id="GO:0016491">
    <property type="term" value="F:oxidoreductase activity"/>
    <property type="evidence" value="ECO:0007669"/>
    <property type="project" value="UniProtKB-KW"/>
</dbReference>
<name>A0A497XA95_9PROT</name>
<keyword evidence="5" id="KW-0560">Oxidoreductase</keyword>
<dbReference type="AlphaFoldDB" id="A0A497XA95"/>
<feature type="transmembrane region" description="Helical" evidence="7">
    <location>
        <begin position="37"/>
        <end position="56"/>
    </location>
</feature>
<keyword evidence="3 7" id="KW-0812">Transmembrane</keyword>
<keyword evidence="4 7" id="KW-1133">Transmembrane helix</keyword>
<feature type="transmembrane region" description="Helical" evidence="7">
    <location>
        <begin position="190"/>
        <end position="210"/>
    </location>
</feature>
<dbReference type="Proteomes" id="UP000268908">
    <property type="component" value="Unassembled WGS sequence"/>
</dbReference>
<gene>
    <name evidence="9" type="ORF">DFR35_2077</name>
</gene>
<feature type="transmembrane region" description="Helical" evidence="7">
    <location>
        <begin position="99"/>
        <end position="125"/>
    </location>
</feature>
<evidence type="ECO:0000256" key="2">
    <source>
        <dbReference type="ARBA" id="ARBA00022475"/>
    </source>
</evidence>
<dbReference type="Gene3D" id="1.20.950.20">
    <property type="entry name" value="Transmembrane di-heme cytochromes, Chain C"/>
    <property type="match status" value="1"/>
</dbReference>
<comment type="subcellular location">
    <subcellularLocation>
        <location evidence="1">Cell membrane</location>
        <topology evidence="1">Multi-pass membrane protein</topology>
    </subcellularLocation>
</comment>
<protein>
    <submittedName>
        <fullName evidence="9">Nitrate reductase gamma subunit</fullName>
    </submittedName>
</protein>
<evidence type="ECO:0000256" key="7">
    <source>
        <dbReference type="SAM" id="Phobius"/>
    </source>
</evidence>
<evidence type="ECO:0000256" key="1">
    <source>
        <dbReference type="ARBA" id="ARBA00004651"/>
    </source>
</evidence>
<proteinExistence type="predicted"/>
<feature type="transmembrane region" description="Helical" evidence="7">
    <location>
        <begin position="68"/>
        <end position="87"/>
    </location>
</feature>
<dbReference type="Pfam" id="PF02665">
    <property type="entry name" value="Nitrate_red_gam"/>
    <property type="match status" value="1"/>
</dbReference>
<keyword evidence="10" id="KW-1185">Reference proteome</keyword>
<evidence type="ECO:0000313" key="9">
    <source>
        <dbReference type="EMBL" id="RLJ63455.1"/>
    </source>
</evidence>
<dbReference type="OrthoDB" id="9769404at2"/>
<evidence type="ECO:0000256" key="3">
    <source>
        <dbReference type="ARBA" id="ARBA00022692"/>
    </source>
</evidence>
<dbReference type="InterPro" id="IPR036197">
    <property type="entry name" value="NarG-like_sf"/>
</dbReference>
<comment type="caution">
    <text evidence="9">The sequence shown here is derived from an EMBL/GenBank/DDBJ whole genome shotgun (WGS) entry which is preliminary data.</text>
</comment>
<dbReference type="RefSeq" id="WP_121242277.1">
    <property type="nucleotide sequence ID" value="NZ_BHVV01000003.1"/>
</dbReference>
<evidence type="ECO:0000256" key="4">
    <source>
        <dbReference type="ARBA" id="ARBA00022989"/>
    </source>
</evidence>
<evidence type="ECO:0000259" key="8">
    <source>
        <dbReference type="Pfam" id="PF02665"/>
    </source>
</evidence>
<keyword evidence="6 7" id="KW-0472">Membrane</keyword>
<feature type="transmembrane region" description="Helical" evidence="7">
    <location>
        <begin position="6"/>
        <end position="25"/>
    </location>
</feature>
<keyword evidence="2" id="KW-1003">Cell membrane</keyword>
<feature type="domain" description="NarG-like" evidence="8">
    <location>
        <begin position="76"/>
        <end position="212"/>
    </location>
</feature>
<evidence type="ECO:0000313" key="10">
    <source>
        <dbReference type="Proteomes" id="UP000268908"/>
    </source>
</evidence>
<sequence>MTAATYFFAILFYAATALLVVGLIYKIADFARTPAPLLIPTTPAPTTTGGMVFRMFREVALFESLFKANLWIWIFGWMFHMGLFLVLARHLRYFTEPVWFWVALIQPFGLYAGFAMAAGLGGLWARRFLVERIRYISTPSDHLMLALLLGIAVTGLMMKFVMHTDIVAVKAFFLGLMRLEIQPLPEHPGLYIHLALVALLMIVFPISKLLHAPGIFFSPTRNQVDNPREARHIAAWASEFDGK</sequence>
<dbReference type="GO" id="GO:0005886">
    <property type="term" value="C:plasma membrane"/>
    <property type="evidence" value="ECO:0007669"/>
    <property type="project" value="UniProtKB-SubCell"/>
</dbReference>
<dbReference type="InterPro" id="IPR023234">
    <property type="entry name" value="NarG-like_domain"/>
</dbReference>
<feature type="transmembrane region" description="Helical" evidence="7">
    <location>
        <begin position="145"/>
        <end position="169"/>
    </location>
</feature>
<dbReference type="SUPFAM" id="SSF103501">
    <property type="entry name" value="Respiratory nitrate reductase 1 gamma chain"/>
    <property type="match status" value="1"/>
</dbReference>
<evidence type="ECO:0000256" key="5">
    <source>
        <dbReference type="ARBA" id="ARBA00023002"/>
    </source>
</evidence>
<evidence type="ECO:0000256" key="6">
    <source>
        <dbReference type="ARBA" id="ARBA00023136"/>
    </source>
</evidence>